<dbReference type="Pfam" id="PF07662">
    <property type="entry name" value="Nucleos_tra2_C"/>
    <property type="match status" value="1"/>
</dbReference>
<evidence type="ECO:0000259" key="8">
    <source>
        <dbReference type="Pfam" id="PF01773"/>
    </source>
</evidence>
<evidence type="ECO:0000256" key="5">
    <source>
        <dbReference type="ARBA" id="ARBA00022989"/>
    </source>
</evidence>
<dbReference type="InterPro" id="IPR002668">
    <property type="entry name" value="CNT_N_dom"/>
</dbReference>
<dbReference type="GO" id="GO:0015293">
    <property type="term" value="F:symporter activity"/>
    <property type="evidence" value="ECO:0007669"/>
    <property type="project" value="TreeGrafter"/>
</dbReference>
<keyword evidence="6 7" id="KW-0472">Membrane</keyword>
<gene>
    <name evidence="11" type="ORF">A6K24_18085</name>
</gene>
<feature type="transmembrane region" description="Helical" evidence="7">
    <location>
        <begin position="6"/>
        <end position="22"/>
    </location>
</feature>
<dbReference type="NCBIfam" id="TIGR00804">
    <property type="entry name" value="nupC"/>
    <property type="match status" value="1"/>
</dbReference>
<feature type="domain" description="Nucleoside transporter/FeoB GTPase Gate" evidence="10">
    <location>
        <begin position="92"/>
        <end position="188"/>
    </location>
</feature>
<evidence type="ECO:0000313" key="12">
    <source>
        <dbReference type="Proteomes" id="UP000078534"/>
    </source>
</evidence>
<evidence type="ECO:0000256" key="6">
    <source>
        <dbReference type="ARBA" id="ARBA00023136"/>
    </source>
</evidence>
<dbReference type="Proteomes" id="UP000078534">
    <property type="component" value="Unassembled WGS sequence"/>
</dbReference>
<dbReference type="EMBL" id="LWSG01000006">
    <property type="protein sequence ID" value="OAS87960.1"/>
    <property type="molecule type" value="Genomic_DNA"/>
</dbReference>
<evidence type="ECO:0000256" key="3">
    <source>
        <dbReference type="ARBA" id="ARBA00022475"/>
    </source>
</evidence>
<keyword evidence="7" id="KW-0813">Transport</keyword>
<keyword evidence="12" id="KW-1185">Reference proteome</keyword>
<keyword evidence="3" id="KW-1003">Cell membrane</keyword>
<keyword evidence="4 7" id="KW-0812">Transmembrane</keyword>
<feature type="transmembrane region" description="Helical" evidence="7">
    <location>
        <begin position="402"/>
        <end position="424"/>
    </location>
</feature>
<sequence>MNFLWGVLGIIFILGIAFLLSNNKKSINLRTVFGGLSIQIIFALIVLKWDLGQTALKWLSLKIQDIINYTNEGVTFLFGGLIGNEGIGFIFAFQVLTVMIFFSSLISVLYYIGVMQWVIKIIGGGLSKFLGTSKTESMSAAANIFVGQTEAPLVIRPYIAKMTQSELFAVMTGGLASVAGSVLIGYSLMGVPLEYLLAASFMAAPAGLIMAKIMVPEPKITVIEQTAATAESLEMSKDIEVTEVSEGSNKEKDQEATNLIDAAARGATDGLGLALNVGAMLLAFIALIALINGILGGVGSWFGFDTFSLELILGWVFAPIAFIIGVPWTEALQAGSYIGQKIVLNEFVAYAAFAPEMGNLSQKTNIVVSFALCGFANIGSLAILLGGLGGLAPNRRPDIAKLGVRSVIAGALASLLSAAIAGMLF</sequence>
<proteinExistence type="inferred from homology"/>
<feature type="transmembrane region" description="Helical" evidence="7">
    <location>
        <begin position="167"/>
        <end position="189"/>
    </location>
</feature>
<feature type="transmembrane region" description="Helical" evidence="7">
    <location>
        <begin position="273"/>
        <end position="295"/>
    </location>
</feature>
<feature type="domain" description="Concentrative nucleoside transporter N-terminal" evidence="8">
    <location>
        <begin position="8"/>
        <end position="81"/>
    </location>
</feature>
<evidence type="ECO:0000256" key="4">
    <source>
        <dbReference type="ARBA" id="ARBA00022692"/>
    </source>
</evidence>
<evidence type="ECO:0000256" key="1">
    <source>
        <dbReference type="ARBA" id="ARBA00004651"/>
    </source>
</evidence>
<organism evidence="11 12">
    <name type="scientific">Metabacillus litoralis</name>
    <dbReference type="NCBI Taxonomy" id="152268"/>
    <lineage>
        <taxon>Bacteria</taxon>
        <taxon>Bacillati</taxon>
        <taxon>Bacillota</taxon>
        <taxon>Bacilli</taxon>
        <taxon>Bacillales</taxon>
        <taxon>Bacillaceae</taxon>
        <taxon>Metabacillus</taxon>
    </lineage>
</organism>
<evidence type="ECO:0000313" key="11">
    <source>
        <dbReference type="EMBL" id="OAS87960.1"/>
    </source>
</evidence>
<dbReference type="GO" id="GO:0005886">
    <property type="term" value="C:plasma membrane"/>
    <property type="evidence" value="ECO:0007669"/>
    <property type="project" value="UniProtKB-SubCell"/>
</dbReference>
<evidence type="ECO:0000256" key="2">
    <source>
        <dbReference type="ARBA" id="ARBA00009033"/>
    </source>
</evidence>
<comment type="similarity">
    <text evidence="2 7">Belongs to the concentrative nucleoside transporter (CNT) (TC 2.A.41) family.</text>
</comment>
<evidence type="ECO:0000256" key="7">
    <source>
        <dbReference type="RuleBase" id="RU362018"/>
    </source>
</evidence>
<name>A0A179T3Q8_9BACI</name>
<feature type="domain" description="Concentrative nucleoside transporter C-terminal" evidence="9">
    <location>
        <begin position="195"/>
        <end position="422"/>
    </location>
</feature>
<dbReference type="PANTHER" id="PTHR10590:SF4">
    <property type="entry name" value="SOLUTE CARRIER FAMILY 28 MEMBER 3"/>
    <property type="match status" value="1"/>
</dbReference>
<feature type="transmembrane region" description="Helical" evidence="7">
    <location>
        <begin position="307"/>
        <end position="326"/>
    </location>
</feature>
<dbReference type="RefSeq" id="WP_066329128.1">
    <property type="nucleotide sequence ID" value="NZ_LWSG01000006.1"/>
</dbReference>
<evidence type="ECO:0000259" key="9">
    <source>
        <dbReference type="Pfam" id="PF07662"/>
    </source>
</evidence>
<dbReference type="OrthoDB" id="9766455at2"/>
<evidence type="ECO:0000259" key="10">
    <source>
        <dbReference type="Pfam" id="PF07670"/>
    </source>
</evidence>
<dbReference type="PANTHER" id="PTHR10590">
    <property type="entry name" value="SODIUM/NUCLEOSIDE COTRANSPORTER"/>
    <property type="match status" value="1"/>
</dbReference>
<dbReference type="InterPro" id="IPR011642">
    <property type="entry name" value="Gate_dom"/>
</dbReference>
<dbReference type="InterPro" id="IPR018270">
    <property type="entry name" value="C_nuclsd_transpt_met_bac"/>
</dbReference>
<dbReference type="Pfam" id="PF01773">
    <property type="entry name" value="Nucleos_tra2_N"/>
    <property type="match status" value="1"/>
</dbReference>
<dbReference type="Pfam" id="PF07670">
    <property type="entry name" value="Gate"/>
    <property type="match status" value="1"/>
</dbReference>
<feature type="transmembrane region" description="Helical" evidence="7">
    <location>
        <begin position="29"/>
        <end position="49"/>
    </location>
</feature>
<accession>A0A179T3Q8</accession>
<comment type="caution">
    <text evidence="11">The sequence shown here is derived from an EMBL/GenBank/DDBJ whole genome shotgun (WGS) entry which is preliminary data.</text>
</comment>
<feature type="transmembrane region" description="Helical" evidence="7">
    <location>
        <begin position="87"/>
        <end position="112"/>
    </location>
</feature>
<dbReference type="STRING" id="152268.A6K24_18085"/>
<dbReference type="InterPro" id="IPR008276">
    <property type="entry name" value="C_nuclsd_transpt"/>
</dbReference>
<dbReference type="GO" id="GO:0005337">
    <property type="term" value="F:nucleoside transmembrane transporter activity"/>
    <property type="evidence" value="ECO:0007669"/>
    <property type="project" value="InterPro"/>
</dbReference>
<protein>
    <recommendedName>
        <fullName evidence="7">Nucleoside permease</fullName>
    </recommendedName>
</protein>
<comment type="subcellular location">
    <subcellularLocation>
        <location evidence="1">Cell membrane</location>
        <topology evidence="1">Multi-pass membrane protein</topology>
    </subcellularLocation>
</comment>
<dbReference type="AlphaFoldDB" id="A0A179T3Q8"/>
<reference evidence="12" key="1">
    <citation type="submission" date="2016-04" db="EMBL/GenBank/DDBJ databases">
        <authorList>
            <person name="Lyu Z."/>
            <person name="Lyu W."/>
        </authorList>
    </citation>
    <scope>NUCLEOTIDE SEQUENCE [LARGE SCALE GENOMIC DNA]</scope>
    <source>
        <strain evidence="12">C44</strain>
    </source>
</reference>
<feature type="transmembrane region" description="Helical" evidence="7">
    <location>
        <begin position="366"/>
        <end position="390"/>
    </location>
</feature>
<dbReference type="InterPro" id="IPR011657">
    <property type="entry name" value="CNT_C_dom"/>
</dbReference>
<keyword evidence="5 7" id="KW-1133">Transmembrane helix</keyword>